<accession>A0AAN8M9L8</accession>
<name>A0AAN8M9L8_9TELE</name>
<dbReference type="PANTHER" id="PTHR23415">
    <property type="entry name" value="CYCLIN-DEPENDENT KINASES REGULATORY SUBUNIT/60S RIBOSOME SUBUNIT BIOGENESIS PROTEIN NIP7"/>
    <property type="match status" value="1"/>
</dbReference>
<comment type="caution">
    <text evidence="7">The sequence shown here is derived from an EMBL/GenBank/DDBJ whole genome shotgun (WGS) entry which is preliminary data.</text>
</comment>
<gene>
    <name evidence="7" type="ORF">J4Q44_G00076240</name>
</gene>
<evidence type="ECO:0000313" key="7">
    <source>
        <dbReference type="EMBL" id="KAK6322832.1"/>
    </source>
</evidence>
<dbReference type="AlphaFoldDB" id="A0AAN8M9L8"/>
<keyword evidence="5 6" id="KW-0131">Cell cycle</keyword>
<evidence type="ECO:0000256" key="3">
    <source>
        <dbReference type="ARBA" id="ARBA00011253"/>
    </source>
</evidence>
<comment type="subunit">
    <text evidence="3">Forms a homohexamer that can probably bind six kinase subunits.</text>
</comment>
<protein>
    <recommendedName>
        <fullName evidence="6">Cyclin-dependent kinases regulatory subunit</fullName>
    </recommendedName>
</protein>
<keyword evidence="8" id="KW-1185">Reference proteome</keyword>
<dbReference type="SMART" id="SM01084">
    <property type="entry name" value="CKS"/>
    <property type="match status" value="1"/>
</dbReference>
<dbReference type="GO" id="GO:0016538">
    <property type="term" value="F:cyclin-dependent protein serine/threonine kinase regulator activity"/>
    <property type="evidence" value="ECO:0007669"/>
    <property type="project" value="InterPro"/>
</dbReference>
<dbReference type="PROSITE" id="PS00945">
    <property type="entry name" value="CKS_2"/>
    <property type="match status" value="1"/>
</dbReference>
<dbReference type="InterPro" id="IPR000789">
    <property type="entry name" value="Cyclin-dep_kinase_reg-sub"/>
</dbReference>
<evidence type="ECO:0000256" key="2">
    <source>
        <dbReference type="ARBA" id="ARBA00007782"/>
    </source>
</evidence>
<sequence length="157" mass="18835">MDMFFPSSDFHMPSYCHVIPFYPIRGLVRVFFFFFPSSIRFESVSRTCRKKASSGDVRGILANEVQWNCMCILSSSYFIGNMSHKQIYYSDKYNDEHYEYRHVVLPREMVKQVPKSHLMSEDEWRRMGVQQSLGWVHYMIHEPEPHILLFRRPLPKN</sequence>
<keyword evidence="4 6" id="KW-0132">Cell division</keyword>
<evidence type="ECO:0000256" key="1">
    <source>
        <dbReference type="ARBA" id="ARBA00002449"/>
    </source>
</evidence>
<dbReference type="GO" id="GO:0051301">
    <property type="term" value="P:cell division"/>
    <property type="evidence" value="ECO:0007669"/>
    <property type="project" value="UniProtKB-UniRule"/>
</dbReference>
<dbReference type="Pfam" id="PF01111">
    <property type="entry name" value="CKS"/>
    <property type="match status" value="1"/>
</dbReference>
<dbReference type="Proteomes" id="UP001356427">
    <property type="component" value="Unassembled WGS sequence"/>
</dbReference>
<dbReference type="PRINTS" id="PR00296">
    <property type="entry name" value="CYCLINKINASE"/>
</dbReference>
<dbReference type="FunFam" id="3.30.170.10:FF:000001">
    <property type="entry name" value="Cyclin-dependent kinases regulatory subunit"/>
    <property type="match status" value="1"/>
</dbReference>
<evidence type="ECO:0000313" key="8">
    <source>
        <dbReference type="Proteomes" id="UP001356427"/>
    </source>
</evidence>
<dbReference type="EMBL" id="JAGTTL010000005">
    <property type="protein sequence ID" value="KAK6322832.1"/>
    <property type="molecule type" value="Genomic_DNA"/>
</dbReference>
<evidence type="ECO:0000256" key="5">
    <source>
        <dbReference type="ARBA" id="ARBA00023306"/>
    </source>
</evidence>
<dbReference type="PROSITE" id="PS00944">
    <property type="entry name" value="CKS_1"/>
    <property type="match status" value="1"/>
</dbReference>
<reference evidence="7 8" key="1">
    <citation type="submission" date="2021-04" db="EMBL/GenBank/DDBJ databases">
        <authorList>
            <person name="De Guttry C."/>
            <person name="Zahm M."/>
            <person name="Klopp C."/>
            <person name="Cabau C."/>
            <person name="Louis A."/>
            <person name="Berthelot C."/>
            <person name="Parey E."/>
            <person name="Roest Crollius H."/>
            <person name="Montfort J."/>
            <person name="Robinson-Rechavi M."/>
            <person name="Bucao C."/>
            <person name="Bouchez O."/>
            <person name="Gislard M."/>
            <person name="Lluch J."/>
            <person name="Milhes M."/>
            <person name="Lampietro C."/>
            <person name="Lopez Roques C."/>
            <person name="Donnadieu C."/>
            <person name="Braasch I."/>
            <person name="Desvignes T."/>
            <person name="Postlethwait J."/>
            <person name="Bobe J."/>
            <person name="Wedekind C."/>
            <person name="Guiguen Y."/>
        </authorList>
    </citation>
    <scope>NUCLEOTIDE SEQUENCE [LARGE SCALE GENOMIC DNA]</scope>
    <source>
        <strain evidence="7">Cs_M1</strain>
        <tissue evidence="7">Blood</tissue>
    </source>
</reference>
<dbReference type="InterPro" id="IPR036858">
    <property type="entry name" value="Cyclin-dep_kinase_reg-sub_sf"/>
</dbReference>
<comment type="similarity">
    <text evidence="2 6">Belongs to the CKS family.</text>
</comment>
<evidence type="ECO:0000256" key="6">
    <source>
        <dbReference type="RuleBase" id="RU311113"/>
    </source>
</evidence>
<dbReference type="SUPFAM" id="SSF55637">
    <property type="entry name" value="Cell cycle regulatory proteins"/>
    <property type="match status" value="1"/>
</dbReference>
<comment type="function">
    <text evidence="1 6">Binds to the catalytic subunit of the cyclin dependent kinases and is essential for their biological function.</text>
</comment>
<dbReference type="Gene3D" id="3.30.170.10">
    <property type="entry name" value="Cyclin-dependent kinase, regulatory subunit"/>
    <property type="match status" value="1"/>
</dbReference>
<proteinExistence type="inferred from homology"/>
<evidence type="ECO:0000256" key="4">
    <source>
        <dbReference type="ARBA" id="ARBA00022618"/>
    </source>
</evidence>
<organism evidence="7 8">
    <name type="scientific">Coregonus suidteri</name>
    <dbReference type="NCBI Taxonomy" id="861788"/>
    <lineage>
        <taxon>Eukaryota</taxon>
        <taxon>Metazoa</taxon>
        <taxon>Chordata</taxon>
        <taxon>Craniata</taxon>
        <taxon>Vertebrata</taxon>
        <taxon>Euteleostomi</taxon>
        <taxon>Actinopterygii</taxon>
        <taxon>Neopterygii</taxon>
        <taxon>Teleostei</taxon>
        <taxon>Protacanthopterygii</taxon>
        <taxon>Salmoniformes</taxon>
        <taxon>Salmonidae</taxon>
        <taxon>Coregoninae</taxon>
        <taxon>Coregonus</taxon>
    </lineage>
</organism>